<evidence type="ECO:0000256" key="4">
    <source>
        <dbReference type="ARBA" id="ARBA00023242"/>
    </source>
</evidence>
<comment type="similarity">
    <text evidence="2">Belongs to the FIP1 family.</text>
</comment>
<gene>
    <name evidence="7" type="ORF">FIBRA_00156</name>
</gene>
<feature type="region of interest" description="Disordered" evidence="5">
    <location>
        <begin position="122"/>
        <end position="183"/>
    </location>
</feature>
<proteinExistence type="inferred from homology"/>
<dbReference type="RefSeq" id="XP_012177445.1">
    <property type="nucleotide sequence ID" value="XM_012322055.1"/>
</dbReference>
<evidence type="ECO:0000313" key="7">
    <source>
        <dbReference type="EMBL" id="CCL98162.1"/>
    </source>
</evidence>
<reference evidence="7 8" key="1">
    <citation type="journal article" date="2012" name="Appl. Environ. Microbiol.">
        <title>Short-read sequencing for genomic analysis of the brown rot fungus Fibroporia radiculosa.</title>
        <authorList>
            <person name="Tang J.D."/>
            <person name="Perkins A.D."/>
            <person name="Sonstegard T.S."/>
            <person name="Schroeder S.G."/>
            <person name="Burgess S.C."/>
            <person name="Diehl S.V."/>
        </authorList>
    </citation>
    <scope>NUCLEOTIDE SEQUENCE [LARGE SCALE GENOMIC DNA]</scope>
    <source>
        <strain evidence="7 8">TFFH 294</strain>
    </source>
</reference>
<dbReference type="InterPro" id="IPR051187">
    <property type="entry name" value="Pre-mRNA_3'-end_processing_reg"/>
</dbReference>
<feature type="compositionally biased region" description="Polar residues" evidence="5">
    <location>
        <begin position="71"/>
        <end position="93"/>
    </location>
</feature>
<dbReference type="EMBL" id="HE796869">
    <property type="protein sequence ID" value="CCL98162.1"/>
    <property type="molecule type" value="Genomic_DNA"/>
</dbReference>
<dbReference type="PANTHER" id="PTHR13484:SF0">
    <property type="entry name" value="PRE-MRNA 3'-END-PROCESSING FACTOR FIP1"/>
    <property type="match status" value="1"/>
</dbReference>
<protein>
    <recommendedName>
        <fullName evidence="6">Pre-mRNA polyadenylation factor Fip1 domain-containing protein</fullName>
    </recommendedName>
</protein>
<feature type="compositionally biased region" description="Polar residues" evidence="5">
    <location>
        <begin position="122"/>
        <end position="131"/>
    </location>
</feature>
<comment type="subcellular location">
    <subcellularLocation>
        <location evidence="1">Nucleus</location>
    </subcellularLocation>
</comment>
<feature type="compositionally biased region" description="Acidic residues" evidence="5">
    <location>
        <begin position="42"/>
        <end position="66"/>
    </location>
</feature>
<feature type="region of interest" description="Disordered" evidence="5">
    <location>
        <begin position="409"/>
        <end position="545"/>
    </location>
</feature>
<dbReference type="AlphaFoldDB" id="J7RGH5"/>
<feature type="compositionally biased region" description="Basic and acidic residues" evidence="5">
    <location>
        <begin position="512"/>
        <end position="526"/>
    </location>
</feature>
<accession>J7RGH5</accession>
<dbReference type="GO" id="GO:0006397">
    <property type="term" value="P:mRNA processing"/>
    <property type="evidence" value="ECO:0007669"/>
    <property type="project" value="UniProtKB-KW"/>
</dbReference>
<evidence type="ECO:0000256" key="1">
    <source>
        <dbReference type="ARBA" id="ARBA00004123"/>
    </source>
</evidence>
<dbReference type="Proteomes" id="UP000006352">
    <property type="component" value="Unassembled WGS sequence"/>
</dbReference>
<feature type="compositionally biased region" description="Low complexity" evidence="5">
    <location>
        <begin position="444"/>
        <end position="454"/>
    </location>
</feature>
<keyword evidence="4" id="KW-0539">Nucleus</keyword>
<feature type="compositionally biased region" description="Polar residues" evidence="5">
    <location>
        <begin position="138"/>
        <end position="153"/>
    </location>
</feature>
<feature type="compositionally biased region" description="Low complexity" evidence="5">
    <location>
        <begin position="94"/>
        <end position="108"/>
    </location>
</feature>
<evidence type="ECO:0000256" key="5">
    <source>
        <dbReference type="SAM" id="MobiDB-lite"/>
    </source>
</evidence>
<keyword evidence="3" id="KW-0507">mRNA processing</keyword>
<dbReference type="InterPro" id="IPR007854">
    <property type="entry name" value="Fip1_dom"/>
</dbReference>
<dbReference type="OrthoDB" id="1917198at2759"/>
<dbReference type="InParanoid" id="J7RGH5"/>
<organism evidence="7 8">
    <name type="scientific">Fibroporia radiculosa</name>
    <dbReference type="NCBI Taxonomy" id="599839"/>
    <lineage>
        <taxon>Eukaryota</taxon>
        <taxon>Fungi</taxon>
        <taxon>Dikarya</taxon>
        <taxon>Basidiomycota</taxon>
        <taxon>Agaricomycotina</taxon>
        <taxon>Agaricomycetes</taxon>
        <taxon>Polyporales</taxon>
        <taxon>Fibroporiaceae</taxon>
        <taxon>Fibroporia</taxon>
    </lineage>
</organism>
<feature type="compositionally biased region" description="Pro residues" evidence="5">
    <location>
        <begin position="162"/>
        <end position="173"/>
    </location>
</feature>
<dbReference type="GeneID" id="24093073"/>
<evidence type="ECO:0000256" key="3">
    <source>
        <dbReference type="ARBA" id="ARBA00022664"/>
    </source>
</evidence>
<evidence type="ECO:0000313" key="8">
    <source>
        <dbReference type="Proteomes" id="UP000006352"/>
    </source>
</evidence>
<dbReference type="STRING" id="599839.J7RGH5"/>
<sequence>MGLRISLEQTRSVSQGFVAHLEAEAEANGDTTPVPTVSEEAQNGEDEEDEEEGAEEEEDSEDDIEIIMEPTSRTLDFRQQTGRAPGNRVTSFSTPARAPAAPQPTLTTEYTPRERVGVTKLTSTHASSTTPLPALSAASGTITTQNPGDSEQQVADAGPDPLTLPPAKAPPSHPTINPDAPGTFDNRSILEVDLNALAEKPWRRPGSDLSDWFNYGFDELSWEAYCYRRRELGEVANVLKANVLTFAGMPEEQLSSLPPEIRTMVIAGATAMMAGGGGGPNAGGMMAPGGGMNMNGGALMSQMMNMGSMMNPMMQDMGMSVGAGMGMNGEMGIGMGGGGPGMQMGAGAQGMGGAGPGPGMMQDSPGPGVMGGVPQGSPEGQISMGEGFGPGGSVPGQGMMGMGGEFGMQQDPTSMGQQMYPGIEGSTTPVAAPTPSRGGPPPGQFRGRPMPQGMRGRGAYSGRGRPLPVRPASPLPPNVPTGPRNKNKYKDIDGSAPAVDGLDYGGGGGIKEGGRGTPDVDERSSRNEGALQGSMKAGAQNEDSP</sequence>
<feature type="domain" description="Pre-mRNA polyadenylation factor Fip1" evidence="6">
    <location>
        <begin position="191"/>
        <end position="232"/>
    </location>
</feature>
<keyword evidence="8" id="KW-1185">Reference proteome</keyword>
<evidence type="ECO:0000256" key="2">
    <source>
        <dbReference type="ARBA" id="ARBA00007459"/>
    </source>
</evidence>
<feature type="compositionally biased region" description="Pro residues" evidence="5">
    <location>
        <begin position="468"/>
        <end position="480"/>
    </location>
</feature>
<dbReference type="GO" id="GO:0005847">
    <property type="term" value="C:mRNA cleavage and polyadenylation specificity factor complex"/>
    <property type="evidence" value="ECO:0007669"/>
    <property type="project" value="TreeGrafter"/>
</dbReference>
<feature type="region of interest" description="Disordered" evidence="5">
    <location>
        <begin position="23"/>
        <end position="110"/>
    </location>
</feature>
<dbReference type="PANTHER" id="PTHR13484">
    <property type="entry name" value="FIP1-LIKE 1 PROTEIN"/>
    <property type="match status" value="1"/>
</dbReference>
<name>J7RGH5_9APHY</name>
<dbReference type="Pfam" id="PF05182">
    <property type="entry name" value="Fip1"/>
    <property type="match status" value="1"/>
</dbReference>
<dbReference type="HOGENOM" id="CLU_038604_0_0_1"/>
<evidence type="ECO:0000259" key="6">
    <source>
        <dbReference type="Pfam" id="PF05182"/>
    </source>
</evidence>